<dbReference type="Gene3D" id="3.20.20.190">
    <property type="entry name" value="Phosphatidylinositol (PI) phosphodiesterase"/>
    <property type="match status" value="1"/>
</dbReference>
<dbReference type="PROSITE" id="PS51704">
    <property type="entry name" value="GP_PDE"/>
    <property type="match status" value="1"/>
</dbReference>
<dbReference type="PANTHER" id="PTHR43805:SF1">
    <property type="entry name" value="GP-PDE DOMAIN-CONTAINING PROTEIN"/>
    <property type="match status" value="1"/>
</dbReference>
<dbReference type="InterPro" id="IPR030395">
    <property type="entry name" value="GP_PDE_dom"/>
</dbReference>
<dbReference type="AlphaFoldDB" id="A0A6C7E8X9"/>
<evidence type="ECO:0000313" key="2">
    <source>
        <dbReference type="EMBL" id="BAN02860.1"/>
    </source>
</evidence>
<dbReference type="SUPFAM" id="SSF51695">
    <property type="entry name" value="PLC-like phosphodiesterases"/>
    <property type="match status" value="1"/>
</dbReference>
<feature type="domain" description="GP-PDE" evidence="1">
    <location>
        <begin position="1"/>
        <end position="213"/>
    </location>
</feature>
<reference evidence="2 3" key="1">
    <citation type="journal article" date="2013" name="Int. J. Syst. Evol. Microbiol.">
        <title>Ilumatobacter nonamiense sp. nov. and Ilumatobacter coccineum sp. nov., isolated from seashore sand.</title>
        <authorList>
            <person name="Matsumoto A."/>
            <person name="Kasai H."/>
            <person name="Matsuo Y."/>
            <person name="Shizuri Y."/>
            <person name="Ichikawa N."/>
            <person name="Fujita N."/>
            <person name="Omura S."/>
            <person name="Takahashi Y."/>
        </authorList>
    </citation>
    <scope>NUCLEOTIDE SEQUENCE [LARGE SCALE GENOMIC DNA]</scope>
    <source>
        <strain evidence="3">NBRC 103263 / KCTC 29153 / YM16-304</strain>
    </source>
</reference>
<name>A0A6C7E8X9_ILUCY</name>
<keyword evidence="3" id="KW-1185">Reference proteome</keyword>
<organism evidence="2 3">
    <name type="scientific">Ilumatobacter coccineus (strain NBRC 103263 / KCTC 29153 / YM16-304)</name>
    <dbReference type="NCBI Taxonomy" id="1313172"/>
    <lineage>
        <taxon>Bacteria</taxon>
        <taxon>Bacillati</taxon>
        <taxon>Actinomycetota</taxon>
        <taxon>Acidimicrobiia</taxon>
        <taxon>Acidimicrobiales</taxon>
        <taxon>Ilumatobacteraceae</taxon>
        <taxon>Ilumatobacter</taxon>
    </lineage>
</organism>
<proteinExistence type="predicted"/>
<dbReference type="EMBL" id="AP012057">
    <property type="protein sequence ID" value="BAN02860.1"/>
    <property type="molecule type" value="Genomic_DNA"/>
</dbReference>
<dbReference type="KEGG" id="aym:YM304_25460"/>
<dbReference type="PANTHER" id="PTHR43805">
    <property type="entry name" value="GLYCEROPHOSPHORYL DIESTER PHOSPHODIESTERASE"/>
    <property type="match status" value="1"/>
</dbReference>
<protein>
    <submittedName>
        <fullName evidence="2">Putative phosphodiesterase</fullName>
    </submittedName>
</protein>
<accession>A0A6C7E8X9</accession>
<evidence type="ECO:0000313" key="3">
    <source>
        <dbReference type="Proteomes" id="UP000011863"/>
    </source>
</evidence>
<dbReference type="GO" id="GO:0008081">
    <property type="term" value="F:phosphoric diester hydrolase activity"/>
    <property type="evidence" value="ECO:0007669"/>
    <property type="project" value="InterPro"/>
</dbReference>
<gene>
    <name evidence="2" type="ORF">YM304_25460</name>
</gene>
<dbReference type="GO" id="GO:0006629">
    <property type="term" value="P:lipid metabolic process"/>
    <property type="evidence" value="ECO:0007669"/>
    <property type="project" value="InterPro"/>
</dbReference>
<dbReference type="Proteomes" id="UP000011863">
    <property type="component" value="Chromosome"/>
</dbReference>
<dbReference type="InterPro" id="IPR017946">
    <property type="entry name" value="PLC-like_Pdiesterase_TIM-brl"/>
</dbReference>
<sequence>MASFEHAWSLGYRYLETDVHLTTDGELVSFHDPDLTRTCGIAKQIGEMSADEVAEARVGGEHPIPLMSDLFDRFPDARFNIDAKSEASVEPLAEMVRSRGLLDRVCLASFSYSRLQRLRRLLGPSLITNMSPPEIAPLRIVGRLPGSAPRIAQVPTSMKGIRIIDQRFMRHARRAGVDVHVWTINERSEMERLLDLGVDGIMTDETELLREVFIERGLWPT</sequence>
<dbReference type="Pfam" id="PF03009">
    <property type="entry name" value="GDPD"/>
    <property type="match status" value="1"/>
</dbReference>
<evidence type="ECO:0000259" key="1">
    <source>
        <dbReference type="PROSITE" id="PS51704"/>
    </source>
</evidence>